<evidence type="ECO:0008006" key="5">
    <source>
        <dbReference type="Google" id="ProtNLM"/>
    </source>
</evidence>
<feature type="compositionally biased region" description="Low complexity" evidence="2">
    <location>
        <begin position="903"/>
        <end position="913"/>
    </location>
</feature>
<feature type="compositionally biased region" description="Basic and acidic residues" evidence="2">
    <location>
        <begin position="914"/>
        <end position="933"/>
    </location>
</feature>
<evidence type="ECO:0000256" key="1">
    <source>
        <dbReference type="SAM" id="Coils"/>
    </source>
</evidence>
<feature type="compositionally biased region" description="Basic and acidic residues" evidence="2">
    <location>
        <begin position="775"/>
        <end position="790"/>
    </location>
</feature>
<sequence>MAGVGEATAVWGALRIGFSIATVLTTYIADVREAKEDVRSLASELDSTLRHLEELDKLTDSNKQTKGWSENGEKLAENCKQDSIKVVNQLMTLLENSGNSVQISPDKDFKREDIDLTIFHKASWPVYKPQVEIVKKELQSIKMNILLARDVYKASAGTTQIEKDGARRRLAALSRGQVDALRMLRQAQHEGNRVSHRPREVRFGESPVTSVVDNDPAALEDWKVEEDYNEYDKLYVEIEEDVQRQRARADREARAKVEEVERLKAAAVEEYKKALLDAIAQNKRDADESTSKLKEYFEDVPPARIQDYVQAQAQAQVKDQELKQLSELFQQMTATSASKHAFEVAPRYEPLPLLHRTVLILQSTLDTTKWTRKSRWPRRTASDAIPAALLRTELHPDCARVLSLMVKLDGERNVVEPIHISLPWLIDLMRREESESLGVTQTMKTWEVLPAECHVATRDWFRKNSYHAGSWSLVFARTSAVQSPNEGRKRRFPYWHRRRQTDVVKGTDSSNRNQDFKGVDKPIAATSILLVFRHSRPLEGVVRVANDATGIKKSEDRDAPNVLDEILLASNIESVEQAAGPNLVSPVGAKTMRDAVPPDEGINIDAAGKQYDAYKPPPPPPPPAQPSMWYPPAPVWDGSSWDPRTQPHPATSTQPNQYPRAPTSIPFPGVPSMPVNVARHPMQLVHSNTDYGQYPVSPFRVQHMEFGSPNPFSSAAYPGPNPISDPPHFQLNSHHAPWSPAYPLAKDLDPWPSDPWTRPVPSGPTRQPPRSSTTVHDDYPGRHSNGRREVPQAPTMLAPEVDKYGYPTNGRNPLTMNDGSSDSGWNVFKSRKPRPRFESQMGHTSAKSTAAADPQARRPRSPGSTGRYADDATEWKGPRTVPGRRRENNTEHRAEQNLERRFVIVPRSRSVRSTRTEDKAQARQAASERDDDALSAKMLLTYGFDEHNSTIAAEASVNGSDAASSASCQ</sequence>
<feature type="region of interest" description="Disordered" evidence="2">
    <location>
        <begin position="609"/>
        <end position="664"/>
    </location>
</feature>
<feature type="compositionally biased region" description="Polar residues" evidence="2">
    <location>
        <begin position="648"/>
        <end position="657"/>
    </location>
</feature>
<name>A0A6H0XJ22_9PEZI</name>
<dbReference type="EMBL" id="CP051139">
    <property type="protein sequence ID" value="QIW94726.1"/>
    <property type="molecule type" value="Genomic_DNA"/>
</dbReference>
<evidence type="ECO:0000313" key="3">
    <source>
        <dbReference type="EMBL" id="QIW94726.1"/>
    </source>
</evidence>
<proteinExistence type="predicted"/>
<feature type="compositionally biased region" description="Basic and acidic residues" evidence="2">
    <location>
        <begin position="868"/>
        <end position="877"/>
    </location>
</feature>
<feature type="compositionally biased region" description="Polar residues" evidence="2">
    <location>
        <begin position="809"/>
        <end position="824"/>
    </location>
</feature>
<feature type="coiled-coil region" evidence="1">
    <location>
        <begin position="228"/>
        <end position="277"/>
    </location>
</feature>
<evidence type="ECO:0000313" key="4">
    <source>
        <dbReference type="Proteomes" id="UP000503462"/>
    </source>
</evidence>
<feature type="region of interest" description="Disordered" evidence="2">
    <location>
        <begin position="749"/>
        <end position="933"/>
    </location>
</feature>
<protein>
    <recommendedName>
        <fullName evidence="5">Fungal N-terminal domain-containing protein</fullName>
    </recommendedName>
</protein>
<dbReference type="Proteomes" id="UP000503462">
    <property type="component" value="Chromosome 1"/>
</dbReference>
<organism evidence="3 4">
    <name type="scientific">Peltaster fructicola</name>
    <dbReference type="NCBI Taxonomy" id="286661"/>
    <lineage>
        <taxon>Eukaryota</taxon>
        <taxon>Fungi</taxon>
        <taxon>Dikarya</taxon>
        <taxon>Ascomycota</taxon>
        <taxon>Pezizomycotina</taxon>
        <taxon>Dothideomycetes</taxon>
        <taxon>Dothideomycetes incertae sedis</taxon>
        <taxon>Peltaster</taxon>
    </lineage>
</organism>
<dbReference type="OrthoDB" id="3946541at2759"/>
<accession>A0A6H0XJ22</accession>
<feature type="compositionally biased region" description="Basic and acidic residues" evidence="2">
    <location>
        <begin position="884"/>
        <end position="902"/>
    </location>
</feature>
<keyword evidence="4" id="KW-1185">Reference proteome</keyword>
<feature type="compositionally biased region" description="Pro residues" evidence="2">
    <location>
        <begin position="615"/>
        <end position="634"/>
    </location>
</feature>
<keyword evidence="1" id="KW-0175">Coiled coil</keyword>
<evidence type="ECO:0000256" key="2">
    <source>
        <dbReference type="SAM" id="MobiDB-lite"/>
    </source>
</evidence>
<gene>
    <name evidence="3" type="ORF">AMS68_000244</name>
</gene>
<reference evidence="3 4" key="1">
    <citation type="journal article" date="2016" name="Sci. Rep.">
        <title>Peltaster fructicola genome reveals evolution from an invasive phytopathogen to an ectophytic parasite.</title>
        <authorList>
            <person name="Xu C."/>
            <person name="Chen H."/>
            <person name="Gleason M.L."/>
            <person name="Xu J.R."/>
            <person name="Liu H."/>
            <person name="Zhang R."/>
            <person name="Sun G."/>
        </authorList>
    </citation>
    <scope>NUCLEOTIDE SEQUENCE [LARGE SCALE GENOMIC DNA]</scope>
    <source>
        <strain evidence="3 4">LNHT1506</strain>
    </source>
</reference>
<feature type="compositionally biased region" description="Polar residues" evidence="2">
    <location>
        <begin position="764"/>
        <end position="774"/>
    </location>
</feature>
<dbReference type="AlphaFoldDB" id="A0A6H0XJ22"/>